<name>A0AAD9UW45_ACRCE</name>
<comment type="caution">
    <text evidence="3">The sequence shown here is derived from an EMBL/GenBank/DDBJ whole genome shotgun (WGS) entry which is preliminary data.</text>
</comment>
<keyword evidence="4" id="KW-1185">Reference proteome</keyword>
<dbReference type="PANTHER" id="PTHR34239:SF2">
    <property type="entry name" value="TRANSPOSABLE ELEMENT P TRANSPOSASE_THAP9 CONSERVED DOMAIN-CONTAINING PROTEIN"/>
    <property type="match status" value="1"/>
</dbReference>
<evidence type="ECO:0000256" key="2">
    <source>
        <dbReference type="SAM" id="MobiDB-lite"/>
    </source>
</evidence>
<dbReference type="InterPro" id="IPR043502">
    <property type="entry name" value="DNA/RNA_pol_sf"/>
</dbReference>
<reference evidence="3" key="1">
    <citation type="journal article" date="2023" name="G3 (Bethesda)">
        <title>Whole genome assembly and annotation of the endangered Caribbean coral Acropora cervicornis.</title>
        <authorList>
            <person name="Selwyn J.D."/>
            <person name="Vollmer S.V."/>
        </authorList>
    </citation>
    <scope>NUCLEOTIDE SEQUENCE</scope>
    <source>
        <strain evidence="3">K2</strain>
    </source>
</reference>
<dbReference type="Gene3D" id="1.10.150.130">
    <property type="match status" value="1"/>
</dbReference>
<dbReference type="Proteomes" id="UP001249851">
    <property type="component" value="Unassembled WGS sequence"/>
</dbReference>
<dbReference type="CDD" id="cd09275">
    <property type="entry name" value="RNase_HI_RT_DIRS1"/>
    <property type="match status" value="1"/>
</dbReference>
<keyword evidence="1" id="KW-0238">DNA-binding</keyword>
<feature type="region of interest" description="Disordered" evidence="2">
    <location>
        <begin position="68"/>
        <end position="87"/>
    </location>
</feature>
<dbReference type="SUPFAM" id="SSF47823">
    <property type="entry name" value="lambda integrase-like, N-terminal domain"/>
    <property type="match status" value="1"/>
</dbReference>
<evidence type="ECO:0000313" key="4">
    <source>
        <dbReference type="Proteomes" id="UP001249851"/>
    </source>
</evidence>
<evidence type="ECO:0000256" key="1">
    <source>
        <dbReference type="ARBA" id="ARBA00023125"/>
    </source>
</evidence>
<proteinExistence type="predicted"/>
<gene>
    <name evidence="3" type="ORF">P5673_026893</name>
</gene>
<dbReference type="InterPro" id="IPR011010">
    <property type="entry name" value="DNA_brk_join_enz"/>
</dbReference>
<dbReference type="SUPFAM" id="SSF56349">
    <property type="entry name" value="DNA breaking-rejoining enzymes"/>
    <property type="match status" value="1"/>
</dbReference>
<sequence>MSSPASAKTVPLEPNVLIANEVHDAVEVDDTDHVEFDLDELKEQLGIDSILEKLNDLAAKFCGGKTRTEYSGSEARNSTSSSETAEGVFDPSAAVVLHEVASTDEPHEEEFKLPSVFEETDSFGPEVAEVIAERVNDACSKRAMESKLKDLYEKYKTPANFNLELWHDLFKEPKSKDLGLQELQKGIVKASQPIIQLFDSALKARKDKSSMDPNALLPLLTDAVTFLGHASFLTSLKRREFLKPEIAKPYQSVCNRSNAITTFLFGDELPKHIKEIGEVNKISRKVSGRPTSVRNMNLSKWREFTSDPWILQTVSGYHLEFETTPHQVNLPKFPKFSESETVLIESEIRKLTSKGAVTEVSPCDNEFISTVFLVPKKTGDFRPVINLNPLPSKGFPIDEVVIFIDDLILIASSYDECLQQLEILKSTVCELGFTVNVEKSQLVPVNEILYLGFLINSIAMTLHLPADKLMKIVSACKALLAKHQPSVRDVAKVTGLLVSALPAVNYLEMHYRSLELCKTQTLSGSLEYDTTLSLSSQARSDLQSVIENITQCNGRLFQVPKIDIYIQSDASLIGWGAVNGSLSASGRWSQSESKHHINYLELLASFHALQCFVSNSRSIHFGTSSTSQDSTRQGRSFVNCTGVAYPELVSTSVTVVNSSANLVASPRQLSESPSQLRAAPDETQTGLGRLDLIRKTLSNKGFSKQAVDIICASWTAGTEKQYKGVWGKWSGWCRKRQIDLLQASVTQVVEFLTDCFHEGKGYSTIKTYRSALSTTLCARNDDRDSLGSHPLIARLLKGVYILRPPTPRPYNPVSSRTIARWIMSVLQSAGIDISKFKAHSVRDATISRAYFTGTPVADILKMADWSSEHVFRRHYLREVLE</sequence>
<dbReference type="SUPFAM" id="SSF56672">
    <property type="entry name" value="DNA/RNA polymerases"/>
    <property type="match status" value="1"/>
</dbReference>
<dbReference type="PANTHER" id="PTHR34239">
    <property type="entry name" value="APPLE DOMAIN-CONTAINING PROTEIN"/>
    <property type="match status" value="1"/>
</dbReference>
<accession>A0AAD9UW45</accession>
<reference evidence="3" key="2">
    <citation type="journal article" date="2023" name="Science">
        <title>Genomic signatures of disease resistance in endangered staghorn corals.</title>
        <authorList>
            <person name="Vollmer S.V."/>
            <person name="Selwyn J.D."/>
            <person name="Despard B.A."/>
            <person name="Roesel C.L."/>
        </authorList>
    </citation>
    <scope>NUCLEOTIDE SEQUENCE</scope>
    <source>
        <strain evidence="3">K2</strain>
    </source>
</reference>
<protein>
    <submittedName>
        <fullName evidence="3">Uncharacterized protein</fullName>
    </submittedName>
</protein>
<dbReference type="GO" id="GO:0003677">
    <property type="term" value="F:DNA binding"/>
    <property type="evidence" value="ECO:0007669"/>
    <property type="project" value="UniProtKB-KW"/>
</dbReference>
<dbReference type="InterPro" id="IPR043128">
    <property type="entry name" value="Rev_trsase/Diguanyl_cyclase"/>
</dbReference>
<dbReference type="EMBL" id="JARQWQ010000090">
    <property type="protein sequence ID" value="KAK2552136.1"/>
    <property type="molecule type" value="Genomic_DNA"/>
</dbReference>
<organism evidence="3 4">
    <name type="scientific">Acropora cervicornis</name>
    <name type="common">Staghorn coral</name>
    <dbReference type="NCBI Taxonomy" id="6130"/>
    <lineage>
        <taxon>Eukaryota</taxon>
        <taxon>Metazoa</taxon>
        <taxon>Cnidaria</taxon>
        <taxon>Anthozoa</taxon>
        <taxon>Hexacorallia</taxon>
        <taxon>Scleractinia</taxon>
        <taxon>Astrocoeniina</taxon>
        <taxon>Acroporidae</taxon>
        <taxon>Acropora</taxon>
    </lineage>
</organism>
<dbReference type="InterPro" id="IPR010998">
    <property type="entry name" value="Integrase_recombinase_N"/>
</dbReference>
<dbReference type="AlphaFoldDB" id="A0AAD9UW45"/>
<evidence type="ECO:0000313" key="3">
    <source>
        <dbReference type="EMBL" id="KAK2552136.1"/>
    </source>
</evidence>
<feature type="compositionally biased region" description="Polar residues" evidence="2">
    <location>
        <begin position="69"/>
        <end position="84"/>
    </location>
</feature>
<dbReference type="Gene3D" id="3.30.70.270">
    <property type="match status" value="1"/>
</dbReference>